<comment type="caution">
    <text evidence="3">The sequence shown here is derived from an EMBL/GenBank/DDBJ whole genome shotgun (WGS) entry which is preliminary data.</text>
</comment>
<feature type="domain" description="Peptidase C14 caspase" evidence="1">
    <location>
        <begin position="4"/>
        <end position="233"/>
    </location>
</feature>
<dbReference type="GO" id="GO:0120147">
    <property type="term" value="F:formylglycine-generating oxidase activity"/>
    <property type="evidence" value="ECO:0007669"/>
    <property type="project" value="TreeGrafter"/>
</dbReference>
<evidence type="ECO:0000313" key="4">
    <source>
        <dbReference type="Proteomes" id="UP000632766"/>
    </source>
</evidence>
<organism evidence="3 4">
    <name type="scientific">Amazonocrinis nigriterrae CENA67</name>
    <dbReference type="NCBI Taxonomy" id="2794033"/>
    <lineage>
        <taxon>Bacteria</taxon>
        <taxon>Bacillati</taxon>
        <taxon>Cyanobacteriota</taxon>
        <taxon>Cyanophyceae</taxon>
        <taxon>Nostocales</taxon>
        <taxon>Nostocaceae</taxon>
        <taxon>Amazonocrinis</taxon>
        <taxon>Amazonocrinis nigriterrae</taxon>
    </lineage>
</organism>
<dbReference type="Proteomes" id="UP000632766">
    <property type="component" value="Unassembled WGS sequence"/>
</dbReference>
<evidence type="ECO:0000259" key="1">
    <source>
        <dbReference type="Pfam" id="PF00656"/>
    </source>
</evidence>
<keyword evidence="4" id="KW-1185">Reference proteome</keyword>
<dbReference type="Gene3D" id="3.90.1580.10">
    <property type="entry name" value="paralog of FGE (formylglycine-generating enzyme)"/>
    <property type="match status" value="1"/>
</dbReference>
<dbReference type="AlphaFoldDB" id="A0A8J7HS46"/>
<accession>A0A8J7HS46</accession>
<gene>
    <name evidence="3" type="ORF">I8748_22380</name>
</gene>
<name>A0A8J7HS46_9NOST</name>
<sequence>MVKNWAIAVGINRYDYLQPLNYAKRDAQLMQEFLSKEAGFEQIFFFSDDSPDMGGKSTRPTRANLLRVLRQLFENPFMGAGDNFWFFLSGHGIRQAERDYLMPCDGDPEDIENTAIAINFVTERLRRCGADNVVLILDACRSLGTRAGEGIGRQTAEQARQQGVITIFSCSPQEYSYEIAALQQGAFTTALLEGLGIQGQCATVERLNQYLNSRVPELVRQHKNAKQTPYVIAEPVNKSHLILVPQYATLADIATLKNDAYQAEANSNLNLAEQLWIRVLAAASGTDMDAVKGLQRIERLRNNSPNADLPEQLIPKASNSVSQLPDDKKISKPLIITNWSRRRMIQTVGFAGAGLGLTIVVPRLLQFEPTTLKNFQFEVVTVDATGKITSKRNGEAKSFIEDLGNGVTLEMVKIPAGTFIMGSPQAEKERGSDEGPQHQVKVPEFFMGKYPITQAQYQAIMGYNPSSFKGKKRPVKNVNWNGAAKFCEKLSQKTKRTYRLPSEAEWEYACRAGTTTPFYFGETITTDLVNYDGNYTYASAPKGQYRQQTTEVGIFPPNAFGLYDMHGQVSEWCQDRVMVYSNYEGAPTDGSAWFNGRYYFRQLRGGSFDSSPVACRASYRPHLAQDARNKGLGFRVVAVVA</sequence>
<dbReference type="InterPro" id="IPR051043">
    <property type="entry name" value="Sulfatase_Mod_Factor_Kinase"/>
</dbReference>
<dbReference type="GO" id="GO:0004197">
    <property type="term" value="F:cysteine-type endopeptidase activity"/>
    <property type="evidence" value="ECO:0007669"/>
    <property type="project" value="InterPro"/>
</dbReference>
<evidence type="ECO:0000259" key="2">
    <source>
        <dbReference type="Pfam" id="PF03781"/>
    </source>
</evidence>
<dbReference type="Gene3D" id="3.40.50.1460">
    <property type="match status" value="1"/>
</dbReference>
<dbReference type="InterPro" id="IPR042095">
    <property type="entry name" value="SUMF_sf"/>
</dbReference>
<dbReference type="Pfam" id="PF00656">
    <property type="entry name" value="Peptidase_C14"/>
    <property type="match status" value="1"/>
</dbReference>
<dbReference type="RefSeq" id="WP_198126716.1">
    <property type="nucleotide sequence ID" value="NZ_JAECZC010000054.1"/>
</dbReference>
<feature type="domain" description="Sulfatase-modifying factor enzyme-like" evidence="2">
    <location>
        <begin position="410"/>
        <end position="637"/>
    </location>
</feature>
<dbReference type="PANTHER" id="PTHR23150">
    <property type="entry name" value="SULFATASE MODIFYING FACTOR 1, 2"/>
    <property type="match status" value="1"/>
</dbReference>
<evidence type="ECO:0000313" key="3">
    <source>
        <dbReference type="EMBL" id="MBH8564896.1"/>
    </source>
</evidence>
<protein>
    <submittedName>
        <fullName evidence="3">SUMF1/EgtB/PvdO family nonheme iron enzyme</fullName>
    </submittedName>
</protein>
<dbReference type="Pfam" id="PF03781">
    <property type="entry name" value="FGE-sulfatase"/>
    <property type="match status" value="1"/>
</dbReference>
<proteinExistence type="predicted"/>
<dbReference type="PANTHER" id="PTHR23150:SF19">
    <property type="entry name" value="FORMYLGLYCINE-GENERATING ENZYME"/>
    <property type="match status" value="1"/>
</dbReference>
<dbReference type="SUPFAM" id="SSF56436">
    <property type="entry name" value="C-type lectin-like"/>
    <property type="match status" value="1"/>
</dbReference>
<dbReference type="InterPro" id="IPR011600">
    <property type="entry name" value="Pept_C14_caspase"/>
</dbReference>
<reference evidence="3 4" key="1">
    <citation type="journal article" date="2021" name="Int. J. Syst. Evol. Microbiol.">
        <title>Amazonocrinis nigriterrae gen. nov., sp. nov., Atlanticothrix silvestris gen. nov., sp. nov. and Dendronalium phyllosphericum gen. nov., sp. nov., nostocacean cyanobacteria from Brazilian environments.</title>
        <authorList>
            <person name="Alvarenga D.O."/>
            <person name="Andreote A.P.D."/>
            <person name="Branco L.H.Z."/>
            <person name="Delbaje E."/>
            <person name="Cruz R.B."/>
            <person name="Varani A.M."/>
            <person name="Fiore M.F."/>
        </authorList>
    </citation>
    <scope>NUCLEOTIDE SEQUENCE [LARGE SCALE GENOMIC DNA]</scope>
    <source>
        <strain evidence="3 4">CENA67</strain>
    </source>
</reference>
<dbReference type="GO" id="GO:0006508">
    <property type="term" value="P:proteolysis"/>
    <property type="evidence" value="ECO:0007669"/>
    <property type="project" value="InterPro"/>
</dbReference>
<dbReference type="SUPFAM" id="SSF52129">
    <property type="entry name" value="Caspase-like"/>
    <property type="match status" value="1"/>
</dbReference>
<dbReference type="InterPro" id="IPR005532">
    <property type="entry name" value="SUMF_dom"/>
</dbReference>
<dbReference type="InterPro" id="IPR029030">
    <property type="entry name" value="Caspase-like_dom_sf"/>
</dbReference>
<dbReference type="InterPro" id="IPR016187">
    <property type="entry name" value="CTDL_fold"/>
</dbReference>
<dbReference type="EMBL" id="JAECZC010000054">
    <property type="protein sequence ID" value="MBH8564896.1"/>
    <property type="molecule type" value="Genomic_DNA"/>
</dbReference>